<dbReference type="GO" id="GO:0005634">
    <property type="term" value="C:nucleus"/>
    <property type="evidence" value="ECO:0007669"/>
    <property type="project" value="UniProtKB-SubCell"/>
</dbReference>
<dbReference type="InParanoid" id="A7EFH0"/>
<dbReference type="PANTHER" id="PTHR13831">
    <property type="entry name" value="MEMBER OF THE HIR1 FAMILY OF WD-REPEAT PROTEINS"/>
    <property type="match status" value="1"/>
</dbReference>
<gene>
    <name evidence="15" type="ORF">SS1G_04061</name>
</gene>
<keyword evidence="8 12" id="KW-0805">Transcription regulation</keyword>
<dbReference type="Proteomes" id="UP000001312">
    <property type="component" value="Unassembled WGS sequence"/>
</dbReference>
<dbReference type="GO" id="GO:0000417">
    <property type="term" value="C:HIR complex"/>
    <property type="evidence" value="ECO:0000318"/>
    <property type="project" value="GO_Central"/>
</dbReference>
<evidence type="ECO:0000256" key="11">
    <source>
        <dbReference type="PROSITE-ProRule" id="PRU00221"/>
    </source>
</evidence>
<evidence type="ECO:0000256" key="2">
    <source>
        <dbReference type="ARBA" id="ARBA00004123"/>
    </source>
</evidence>
<evidence type="ECO:0000313" key="15">
    <source>
        <dbReference type="EMBL" id="EDO01586.1"/>
    </source>
</evidence>
<dbReference type="SUPFAM" id="SSF50978">
    <property type="entry name" value="WD40 repeat-like"/>
    <property type="match status" value="1"/>
</dbReference>
<dbReference type="InterPro" id="IPR015943">
    <property type="entry name" value="WD40/YVTN_repeat-like_dom_sf"/>
</dbReference>
<keyword evidence="5 11" id="KW-0853">WD repeat</keyword>
<dbReference type="GO" id="GO:0000785">
    <property type="term" value="C:chromatin"/>
    <property type="evidence" value="ECO:0000318"/>
    <property type="project" value="GO_Central"/>
</dbReference>
<keyword evidence="6 12" id="KW-0677">Repeat</keyword>
<evidence type="ECO:0000256" key="12">
    <source>
        <dbReference type="RuleBase" id="RU364014"/>
    </source>
</evidence>
<dbReference type="GO" id="GO:0006338">
    <property type="term" value="P:chromatin remodeling"/>
    <property type="evidence" value="ECO:0000318"/>
    <property type="project" value="GO_Central"/>
</dbReference>
<keyword evidence="10 12" id="KW-0539">Nucleus</keyword>
<keyword evidence="16" id="KW-1185">Reference proteome</keyword>
<evidence type="ECO:0000256" key="6">
    <source>
        <dbReference type="ARBA" id="ARBA00022737"/>
    </source>
</evidence>
<dbReference type="HOGENOM" id="CLU_004372_3_0_1"/>
<feature type="repeat" description="WD" evidence="11">
    <location>
        <begin position="23"/>
        <end position="64"/>
    </location>
</feature>
<dbReference type="GO" id="GO:0006355">
    <property type="term" value="P:regulation of DNA-templated transcription"/>
    <property type="evidence" value="ECO:0007669"/>
    <property type="project" value="InterPro"/>
</dbReference>
<reference evidence="16" key="1">
    <citation type="journal article" date="2011" name="PLoS Genet.">
        <title>Genomic analysis of the necrotrophic fungal pathogens Sclerotinia sclerotiorum and Botrytis cinerea.</title>
        <authorList>
            <person name="Amselem J."/>
            <person name="Cuomo C.A."/>
            <person name="van Kan J.A."/>
            <person name="Viaud M."/>
            <person name="Benito E.P."/>
            <person name="Couloux A."/>
            <person name="Coutinho P.M."/>
            <person name="de Vries R.P."/>
            <person name="Dyer P.S."/>
            <person name="Fillinger S."/>
            <person name="Fournier E."/>
            <person name="Gout L."/>
            <person name="Hahn M."/>
            <person name="Kohn L."/>
            <person name="Lapalu N."/>
            <person name="Plummer K.M."/>
            <person name="Pradier J.M."/>
            <person name="Quevillon E."/>
            <person name="Sharon A."/>
            <person name="Simon A."/>
            <person name="ten Have A."/>
            <person name="Tudzynski B."/>
            <person name="Tudzynski P."/>
            <person name="Wincker P."/>
            <person name="Andrew M."/>
            <person name="Anthouard V."/>
            <person name="Beever R.E."/>
            <person name="Beffa R."/>
            <person name="Benoit I."/>
            <person name="Bouzid O."/>
            <person name="Brault B."/>
            <person name="Chen Z."/>
            <person name="Choquer M."/>
            <person name="Collemare J."/>
            <person name="Cotton P."/>
            <person name="Danchin E.G."/>
            <person name="Da Silva C."/>
            <person name="Gautier A."/>
            <person name="Giraud C."/>
            <person name="Giraud T."/>
            <person name="Gonzalez C."/>
            <person name="Grossetete S."/>
            <person name="Guldener U."/>
            <person name="Henrissat B."/>
            <person name="Howlett B.J."/>
            <person name="Kodira C."/>
            <person name="Kretschmer M."/>
            <person name="Lappartient A."/>
            <person name="Leroch M."/>
            <person name="Levis C."/>
            <person name="Mauceli E."/>
            <person name="Neuveglise C."/>
            <person name="Oeser B."/>
            <person name="Pearson M."/>
            <person name="Poulain J."/>
            <person name="Poussereau N."/>
            <person name="Quesneville H."/>
            <person name="Rascle C."/>
            <person name="Schumacher J."/>
            <person name="Segurens B."/>
            <person name="Sexton A."/>
            <person name="Silva E."/>
            <person name="Sirven C."/>
            <person name="Soanes D.M."/>
            <person name="Talbot N.J."/>
            <person name="Templeton M."/>
            <person name="Yandava C."/>
            <person name="Yarden O."/>
            <person name="Zeng Q."/>
            <person name="Rollins J.A."/>
            <person name="Lebrun M.H."/>
            <person name="Dickman M."/>
        </authorList>
    </citation>
    <scope>NUCLEOTIDE SEQUENCE [LARGE SCALE GENOMIC DNA]</scope>
    <source>
        <strain evidence="16">ATCC 18683 / 1980 / Ss-1</strain>
    </source>
</reference>
<evidence type="ECO:0000259" key="14">
    <source>
        <dbReference type="Pfam" id="PF07569"/>
    </source>
</evidence>
<dbReference type="eggNOG" id="KOG0973">
    <property type="taxonomic scope" value="Eukaryota"/>
</dbReference>
<evidence type="ECO:0000256" key="13">
    <source>
        <dbReference type="SAM" id="MobiDB-lite"/>
    </source>
</evidence>
<comment type="subcellular location">
    <subcellularLocation>
        <location evidence="2 12">Nucleus</location>
    </subcellularLocation>
</comment>
<dbReference type="Pfam" id="PF09453">
    <property type="entry name" value="HIRA_B"/>
    <property type="match status" value="1"/>
</dbReference>
<dbReference type="STRING" id="665079.A7EFH0"/>
<evidence type="ECO:0000256" key="8">
    <source>
        <dbReference type="ARBA" id="ARBA00023015"/>
    </source>
</evidence>
<dbReference type="Gene3D" id="2.130.10.10">
    <property type="entry name" value="YVTN repeat-like/Quinoprotein amine dehydrogenase"/>
    <property type="match status" value="1"/>
</dbReference>
<dbReference type="PROSITE" id="PS50082">
    <property type="entry name" value="WD_REPEATS_2"/>
    <property type="match status" value="2"/>
</dbReference>
<proteinExistence type="inferred from homology"/>
<dbReference type="GO" id="GO:0006351">
    <property type="term" value="P:DNA-templated transcription"/>
    <property type="evidence" value="ECO:0007669"/>
    <property type="project" value="InterPro"/>
</dbReference>
<evidence type="ECO:0000256" key="1">
    <source>
        <dbReference type="ARBA" id="ARBA00002677"/>
    </source>
</evidence>
<feature type="domain" description="Protein HIRA-like C-terminal" evidence="14">
    <location>
        <begin position="504"/>
        <end position="741"/>
    </location>
</feature>
<evidence type="ECO:0000256" key="5">
    <source>
        <dbReference type="ARBA" id="ARBA00022574"/>
    </source>
</evidence>
<dbReference type="SMART" id="SM00320">
    <property type="entry name" value="WD40"/>
    <property type="match status" value="3"/>
</dbReference>
<keyword evidence="7 12" id="KW-0156">Chromatin regulator</keyword>
<protein>
    <recommendedName>
        <fullName evidence="12">Protein HIR</fullName>
    </recommendedName>
</protein>
<evidence type="ECO:0000256" key="10">
    <source>
        <dbReference type="ARBA" id="ARBA00023242"/>
    </source>
</evidence>
<accession>A7EFH0</accession>
<name>A7EFH0_SCLS1</name>
<dbReference type="InterPro" id="IPR031120">
    <property type="entry name" value="HIR1-like"/>
</dbReference>
<dbReference type="InterPro" id="IPR011494">
    <property type="entry name" value="HIRA-like_C"/>
</dbReference>
<dbReference type="InterPro" id="IPR001680">
    <property type="entry name" value="WD40_rpt"/>
</dbReference>
<dbReference type="FunCoup" id="A7EFH0">
    <property type="interactions" value="369"/>
</dbReference>
<evidence type="ECO:0000256" key="7">
    <source>
        <dbReference type="ARBA" id="ARBA00022853"/>
    </source>
</evidence>
<comment type="function">
    <text evidence="1 12">Required for replication-independent chromatin assembly and for the periodic repression of histone gene transcription during the cell cycle.</text>
</comment>
<dbReference type="EMBL" id="CH476625">
    <property type="protein sequence ID" value="EDO01586.1"/>
    <property type="molecule type" value="Genomic_DNA"/>
</dbReference>
<sequence length="860" mass="93084">MAMLESGTNEPPPVENWKIVKRLIGHDSDVQDLGWSYDSSIMVSVGLDSKIVVWSGHTFEKLKTLSVHQSHVKGITFDPANKYFATASDDRTIKLFRFTSPPPNATAYESAKSISDLAWSPDGLSLFVASLDGTIIAAHFLKGELGHIAPLTENEKALNKFGGNRKGAGVVEDVASIHLEEISRADERQKTEGKMSALMGGSGPVLANNGNLSSTPMTGIINAAPATNGSSSVPPAESQPPAPADPNAEKLDALKQRVTITKEGKKRVAPLLVSASSTGLSSLPQSQLMASSSNNVQNEAPVSILDLSKPYDGLPRGGLAAMLLGNKRKAIAMEGDEEDDDEYSHKRSTPVVGPVPITINGVSGLENALPLPPLNGVVPTPEFIRPAVVNPSLSVSQVRLAVPKIRSHVVRSLNRGNLASTNGNGAAGSDEGAKLSEDVILEARNPNVTVPVQVKDPSRISTIKRGITLWQDFLPRAVILVTGNKNFWAAACEDGSIYTWTPAGRRIFNALVTESQPVIIECRGWWLLCITAVGLCHVWNLKTLASPHPPVSMAPILEIAMHSLGTHTTFAPGVTSAHLNSTGRIVVTLTNGDGYVYSPKMFVWQRLSEAWWAVGSQYWNSNDSSISNLQSTGVGPESRKDGEIDSSNLSAGIIPHLERHTTGEVLLKGRAYHLQRLIKTLLSKDGFEGFESGVSIAHLENRVAAALQLQAKDDFRLYLFMYAKRLGAEGLKNKIEELLRSIMGGILQENSDISAAEKGEGWMSEDEKLCGWDRKELLKGVVLILGKPVFAFPSDNYRVHVLIHSTGKYRDSQRLTVQYARILDMVDDENILRAHGFVAYLYGCTTKLAGELFSLVWGIR</sequence>
<evidence type="ECO:0000256" key="4">
    <source>
        <dbReference type="ARBA" id="ARBA00022491"/>
    </source>
</evidence>
<dbReference type="PROSITE" id="PS50294">
    <property type="entry name" value="WD_REPEATS_REGION"/>
    <property type="match status" value="2"/>
</dbReference>
<dbReference type="InterPro" id="IPR036322">
    <property type="entry name" value="WD40_repeat_dom_sf"/>
</dbReference>
<keyword evidence="4 12" id="KW-0678">Repressor</keyword>
<organism evidence="15 16">
    <name type="scientific">Sclerotinia sclerotiorum (strain ATCC 18683 / 1980 / Ss-1)</name>
    <name type="common">White mold</name>
    <name type="synonym">Whetzelinia sclerotiorum</name>
    <dbReference type="NCBI Taxonomy" id="665079"/>
    <lineage>
        <taxon>Eukaryota</taxon>
        <taxon>Fungi</taxon>
        <taxon>Dikarya</taxon>
        <taxon>Ascomycota</taxon>
        <taxon>Pezizomycotina</taxon>
        <taxon>Leotiomycetes</taxon>
        <taxon>Helotiales</taxon>
        <taxon>Sclerotiniaceae</taxon>
        <taxon>Sclerotinia</taxon>
    </lineage>
</organism>
<dbReference type="RefSeq" id="XP_001594254.1">
    <property type="nucleotide sequence ID" value="XM_001594204.1"/>
</dbReference>
<evidence type="ECO:0000256" key="3">
    <source>
        <dbReference type="ARBA" id="ARBA00007306"/>
    </source>
</evidence>
<comment type="similarity">
    <text evidence="3 12">Belongs to the WD repeat HIR1 family.</text>
</comment>
<dbReference type="KEGG" id="ssl:SS1G_04061"/>
<feature type="region of interest" description="Disordered" evidence="13">
    <location>
        <begin position="220"/>
        <end position="247"/>
    </location>
</feature>
<dbReference type="Pfam" id="PF07569">
    <property type="entry name" value="Hira"/>
    <property type="match status" value="1"/>
</dbReference>
<feature type="repeat" description="WD" evidence="11">
    <location>
        <begin position="65"/>
        <end position="106"/>
    </location>
</feature>
<dbReference type="GeneID" id="5490867"/>
<dbReference type="OMA" id="RGSWDGD"/>
<evidence type="ECO:0000313" key="16">
    <source>
        <dbReference type="Proteomes" id="UP000001312"/>
    </source>
</evidence>
<dbReference type="Pfam" id="PF00400">
    <property type="entry name" value="WD40"/>
    <property type="match status" value="3"/>
</dbReference>
<evidence type="ECO:0000256" key="9">
    <source>
        <dbReference type="ARBA" id="ARBA00023163"/>
    </source>
</evidence>
<dbReference type="PANTHER" id="PTHR13831:SF0">
    <property type="entry name" value="PROTEIN HIRA"/>
    <property type="match status" value="1"/>
</dbReference>
<dbReference type="InterPro" id="IPR019015">
    <property type="entry name" value="HIRA_B_motif"/>
</dbReference>
<dbReference type="AlphaFoldDB" id="A7EFH0"/>
<keyword evidence="9 12" id="KW-0804">Transcription</keyword>